<dbReference type="InterPro" id="IPR032675">
    <property type="entry name" value="LRR_dom_sf"/>
</dbReference>
<accession>A0A1Y2H4S7</accession>
<organism evidence="1 2">
    <name type="scientific">Lobosporangium transversale</name>
    <dbReference type="NCBI Taxonomy" id="64571"/>
    <lineage>
        <taxon>Eukaryota</taxon>
        <taxon>Fungi</taxon>
        <taxon>Fungi incertae sedis</taxon>
        <taxon>Mucoromycota</taxon>
        <taxon>Mortierellomycotina</taxon>
        <taxon>Mortierellomycetes</taxon>
        <taxon>Mortierellales</taxon>
        <taxon>Mortierellaceae</taxon>
        <taxon>Lobosporangium</taxon>
    </lineage>
</organism>
<dbReference type="Proteomes" id="UP000193648">
    <property type="component" value="Unassembled WGS sequence"/>
</dbReference>
<evidence type="ECO:0008006" key="3">
    <source>
        <dbReference type="Google" id="ProtNLM"/>
    </source>
</evidence>
<evidence type="ECO:0000313" key="2">
    <source>
        <dbReference type="Proteomes" id="UP000193648"/>
    </source>
</evidence>
<name>A0A1Y2H4S7_9FUNG</name>
<proteinExistence type="predicted"/>
<sequence length="478" mass="54916">MPEVTSPFELPELRRSINKYLRRIDLACCILVCKKWHTFFFPSLWHGFEDSDYNRKMLPPLAQIIKYGHLIKKFSSSKKRQAYLVLFSPNLTYMNLNSTKDLGPHTLALKQQLSTLDLYDVKFADECSFWRTAEVGLPQLKSLSVCKLDFSILSIGCFWNICPRLEKLKISLTHLPQGPPSSLLFTPLRKLEITVVNGISLQDIDNWIARCPNLQTLAYSSHAGSLPLRMLSSLTVTELWPRLERLELSYCNISDRALAAVLSGMRQIKELWTMRSDFGPLSYAALRPHFSHLEKLLLPSPDTYEEAKEHRVVTWEMTHEILISCPKLVTLHGAYAPVNDVLKCQSTPWACSGTLQSFGIEFEFPIKCNPSTHRFIFALLSQLKRLVTLFLHVPSNSPYPSLDIRVISGLDKLEPLKCMMHIYLTERVNQTMEMEDLQWMIDHWPKFIDVMGPMNSDQAKNGALLNKKYENMRTFNGS</sequence>
<dbReference type="GeneID" id="33570197"/>
<dbReference type="RefSeq" id="XP_021886677.1">
    <property type="nucleotide sequence ID" value="XM_022028354.1"/>
</dbReference>
<evidence type="ECO:0000313" key="1">
    <source>
        <dbReference type="EMBL" id="ORZ29004.1"/>
    </source>
</evidence>
<dbReference type="AlphaFoldDB" id="A0A1Y2H4S7"/>
<dbReference type="SUPFAM" id="SSF52047">
    <property type="entry name" value="RNI-like"/>
    <property type="match status" value="1"/>
</dbReference>
<dbReference type="Gene3D" id="3.80.10.10">
    <property type="entry name" value="Ribonuclease Inhibitor"/>
    <property type="match status" value="1"/>
</dbReference>
<dbReference type="InParanoid" id="A0A1Y2H4S7"/>
<dbReference type="PANTHER" id="PTHR13318">
    <property type="entry name" value="PARTNER OF PAIRED, ISOFORM B-RELATED"/>
    <property type="match status" value="1"/>
</dbReference>
<dbReference type="OrthoDB" id="2338606at2759"/>
<dbReference type="GO" id="GO:0019005">
    <property type="term" value="C:SCF ubiquitin ligase complex"/>
    <property type="evidence" value="ECO:0007669"/>
    <property type="project" value="TreeGrafter"/>
</dbReference>
<reference evidence="1 2" key="1">
    <citation type="submission" date="2016-07" db="EMBL/GenBank/DDBJ databases">
        <title>Pervasive Adenine N6-methylation of Active Genes in Fungi.</title>
        <authorList>
            <consortium name="DOE Joint Genome Institute"/>
            <person name="Mondo S.J."/>
            <person name="Dannebaum R.O."/>
            <person name="Kuo R.C."/>
            <person name="Labutti K."/>
            <person name="Haridas S."/>
            <person name="Kuo A."/>
            <person name="Salamov A."/>
            <person name="Ahrendt S.R."/>
            <person name="Lipzen A."/>
            <person name="Sullivan W."/>
            <person name="Andreopoulos W.B."/>
            <person name="Clum A."/>
            <person name="Lindquist E."/>
            <person name="Daum C."/>
            <person name="Ramamoorthy G.K."/>
            <person name="Gryganskyi A."/>
            <person name="Culley D."/>
            <person name="Magnuson J.K."/>
            <person name="James T.Y."/>
            <person name="O'Malley M.A."/>
            <person name="Stajich J.E."/>
            <person name="Spatafora J.W."/>
            <person name="Visel A."/>
            <person name="Grigoriev I.V."/>
        </authorList>
    </citation>
    <scope>NUCLEOTIDE SEQUENCE [LARGE SCALE GENOMIC DNA]</scope>
    <source>
        <strain evidence="1 2">NRRL 3116</strain>
    </source>
</reference>
<dbReference type="GO" id="GO:0031146">
    <property type="term" value="P:SCF-dependent proteasomal ubiquitin-dependent protein catabolic process"/>
    <property type="evidence" value="ECO:0007669"/>
    <property type="project" value="TreeGrafter"/>
</dbReference>
<gene>
    <name evidence="1" type="ORF">BCR41DRAFT_391416</name>
</gene>
<comment type="caution">
    <text evidence="1">The sequence shown here is derived from an EMBL/GenBank/DDBJ whole genome shotgun (WGS) entry which is preliminary data.</text>
</comment>
<protein>
    <recommendedName>
        <fullName evidence="3">F-box domain-containing protein</fullName>
    </recommendedName>
</protein>
<keyword evidence="2" id="KW-1185">Reference proteome</keyword>
<dbReference type="PANTHER" id="PTHR13318:SF95">
    <property type="entry name" value="F-BOX PROTEIN YLR352W"/>
    <property type="match status" value="1"/>
</dbReference>
<dbReference type="EMBL" id="MCFF01000001">
    <property type="protein sequence ID" value="ORZ29004.1"/>
    <property type="molecule type" value="Genomic_DNA"/>
</dbReference>